<dbReference type="Proteomes" id="UP000253061">
    <property type="component" value="Unassembled WGS sequence"/>
</dbReference>
<sequence>MKWGFVWQLVLTPAISLSGDAVVVDKLRLRLIDFLPLLLGLLGFAIGTTLLGRFGLHELALVADPKAEIIEHLGEMPTATQVTARYAMAAAFLTFLIAGLVVVIQALRQIAFCLKDRMHFTLVPPGWVLRVPGSVLLRKWLGWLSAKLTAHTLVLVTSIILLLGLVGYLEPQVYQGRLLPCAVLEDGACVATTDDQQTEMVRKFAPAVFANTLGRCNETGCLTESDAPGGDEEYFLWDLRKSIVIGNVLAAVAAFLMAVAASCLVIRAFDVASDDPDARVVFARLGARWKNLLYFTSLFLVTSVLHMNYWRSWPAAYLPDDAKLTMAFEAAVKGTVLYEGILYSIILFLTFVTAATLMGDAYEKAGLEPEVDKGAKGVMALPDFKNMLNVGELAKTMLAIIAPAASAAAPIIEQLLTGAP</sequence>
<proteinExistence type="predicted"/>
<dbReference type="AlphaFoldDB" id="A0A367VAE7"/>
<comment type="caution">
    <text evidence="2">The sequence shown here is derived from an EMBL/GenBank/DDBJ whole genome shotgun (WGS) entry which is preliminary data.</text>
</comment>
<organism evidence="2 3">
    <name type="scientific">Thalassospira profundimaris</name>
    <dbReference type="NCBI Taxonomy" id="502049"/>
    <lineage>
        <taxon>Bacteria</taxon>
        <taxon>Pseudomonadati</taxon>
        <taxon>Pseudomonadota</taxon>
        <taxon>Alphaproteobacteria</taxon>
        <taxon>Rhodospirillales</taxon>
        <taxon>Thalassospiraceae</taxon>
        <taxon>Thalassospira</taxon>
    </lineage>
</organism>
<name>A0A367VAE7_9PROT</name>
<feature type="transmembrane region" description="Helical" evidence="1">
    <location>
        <begin position="148"/>
        <end position="169"/>
    </location>
</feature>
<feature type="transmembrane region" description="Helical" evidence="1">
    <location>
        <begin position="86"/>
        <end position="107"/>
    </location>
</feature>
<protein>
    <submittedName>
        <fullName evidence="2">Uncharacterized protein</fullName>
    </submittedName>
</protein>
<feature type="transmembrane region" description="Helical" evidence="1">
    <location>
        <begin position="292"/>
        <end position="310"/>
    </location>
</feature>
<evidence type="ECO:0000256" key="1">
    <source>
        <dbReference type="SAM" id="Phobius"/>
    </source>
</evidence>
<gene>
    <name evidence="2" type="ORF">TH6_11080</name>
</gene>
<keyword evidence="1" id="KW-0472">Membrane</keyword>
<feature type="transmembrane region" description="Helical" evidence="1">
    <location>
        <begin position="341"/>
        <end position="359"/>
    </location>
</feature>
<accession>A0A367VAE7</accession>
<evidence type="ECO:0000313" key="3">
    <source>
        <dbReference type="Proteomes" id="UP000253061"/>
    </source>
</evidence>
<reference evidence="2 3" key="1">
    <citation type="submission" date="2014-07" db="EMBL/GenBank/DDBJ databases">
        <title>Draft genome sequence of Thalassospira profundimaris R8-17.</title>
        <authorList>
            <person name="Lai Q."/>
            <person name="Shao Z."/>
        </authorList>
    </citation>
    <scope>NUCLEOTIDE SEQUENCE [LARGE SCALE GENOMIC DNA]</scope>
    <source>
        <strain evidence="2 3">R8-17</strain>
    </source>
</reference>
<feature type="transmembrane region" description="Helical" evidence="1">
    <location>
        <begin position="31"/>
        <end position="51"/>
    </location>
</feature>
<evidence type="ECO:0000313" key="2">
    <source>
        <dbReference type="EMBL" id="RCK22206.1"/>
    </source>
</evidence>
<keyword evidence="1" id="KW-1133">Transmembrane helix</keyword>
<feature type="transmembrane region" description="Helical" evidence="1">
    <location>
        <begin position="243"/>
        <end position="269"/>
    </location>
</feature>
<dbReference type="EMBL" id="JPWB01000004">
    <property type="protein sequence ID" value="RCK22206.1"/>
    <property type="molecule type" value="Genomic_DNA"/>
</dbReference>
<keyword evidence="1" id="KW-0812">Transmembrane</keyword>